<dbReference type="InterPro" id="IPR000396">
    <property type="entry name" value="Pdiesterase2"/>
</dbReference>
<dbReference type="GO" id="GO:0004115">
    <property type="term" value="F:3',5'-cyclic-AMP phosphodiesterase activity"/>
    <property type="evidence" value="ECO:0007669"/>
    <property type="project" value="InterPro"/>
</dbReference>
<dbReference type="AlphaFoldDB" id="A0A2K4ML27"/>
<gene>
    <name evidence="2" type="ORF">C2134_14080</name>
</gene>
<sequence>MDIRILGTAACIGQPGLTTCLLLGQDTLLDCGTGCGSLAAEEMLRLRRVLLTHSHIDHCGLLPLLADVHACLRGPGLDVYAHEATLDALRKHVFNGCIWPDYTRQPAPDAPWLRLKPVDVGDTVALEDGLATALPAEHSVPALGWLIEGPWRALAFSGDSATCPAFWQRLAGTPALTDVICEVTYSDERLHDAQQQGRMVPALLGSLLPQLPANVHLWLTHIDPSCREAVMQQMLNRCPPGMHTCLLKEGTLIEL</sequence>
<dbReference type="Gene3D" id="3.60.15.10">
    <property type="entry name" value="Ribonuclease Z/Hydroxyacylglutathione hydrolase-like"/>
    <property type="match status" value="1"/>
</dbReference>
<dbReference type="Pfam" id="PF12706">
    <property type="entry name" value="Lactamase_B_2"/>
    <property type="match status" value="1"/>
</dbReference>
<dbReference type="InterPro" id="IPR036866">
    <property type="entry name" value="RibonucZ/Hydroxyglut_hydro"/>
</dbReference>
<dbReference type="PRINTS" id="PR00388">
    <property type="entry name" value="PDIESTERASE2"/>
</dbReference>
<evidence type="ECO:0000313" key="2">
    <source>
        <dbReference type="EMBL" id="POA97787.1"/>
    </source>
</evidence>
<keyword evidence="3" id="KW-1185">Reference proteome</keyword>
<reference evidence="2 3" key="1">
    <citation type="submission" date="2018-01" db="EMBL/GenBank/DDBJ databases">
        <title>Genomic Sequence of Chromobacterium MWU13-2610 from wild cranberry bogs within the Cape Cod National Seashore.</title>
        <authorList>
            <person name="O'Hara-Hanley K."/>
            <person name="Soby S."/>
            <person name="Harrison A."/>
        </authorList>
    </citation>
    <scope>NUCLEOTIDE SEQUENCE [LARGE SCALE GENOMIC DNA]</scope>
    <source>
        <strain evidence="2 3">MWU13-2610</strain>
    </source>
</reference>
<accession>A0A2K4ML27</accession>
<dbReference type="CDD" id="cd07735">
    <property type="entry name" value="class_II_PDE_MBL-fold"/>
    <property type="match status" value="1"/>
</dbReference>
<feature type="domain" description="Metallo-beta-lactamase" evidence="1">
    <location>
        <begin position="17"/>
        <end position="203"/>
    </location>
</feature>
<name>A0A2K4ML27_9NEIS</name>
<dbReference type="EMBL" id="PPTF01000068">
    <property type="protein sequence ID" value="POA97787.1"/>
    <property type="molecule type" value="Genomic_DNA"/>
</dbReference>
<dbReference type="RefSeq" id="WP_103320797.1">
    <property type="nucleotide sequence ID" value="NZ_PPTF01000068.1"/>
</dbReference>
<comment type="caution">
    <text evidence="2">The sequence shown here is derived from an EMBL/GenBank/DDBJ whole genome shotgun (WGS) entry which is preliminary data.</text>
</comment>
<dbReference type="GO" id="GO:0006198">
    <property type="term" value="P:cAMP catabolic process"/>
    <property type="evidence" value="ECO:0007669"/>
    <property type="project" value="InterPro"/>
</dbReference>
<dbReference type="SMART" id="SM00849">
    <property type="entry name" value="Lactamase_B"/>
    <property type="match status" value="1"/>
</dbReference>
<evidence type="ECO:0000313" key="3">
    <source>
        <dbReference type="Proteomes" id="UP000236416"/>
    </source>
</evidence>
<dbReference type="Proteomes" id="UP000236416">
    <property type="component" value="Unassembled WGS sequence"/>
</dbReference>
<protein>
    <submittedName>
        <fullName evidence="2">3',5'-cyclic-nucleotide phosphodiesterase</fullName>
    </submittedName>
</protein>
<dbReference type="SUPFAM" id="SSF56281">
    <property type="entry name" value="Metallo-hydrolase/oxidoreductase"/>
    <property type="match status" value="1"/>
</dbReference>
<proteinExistence type="predicted"/>
<organism evidence="2 3">
    <name type="scientific">Chromobacterium sinusclupearum</name>
    <dbReference type="NCBI Taxonomy" id="2077146"/>
    <lineage>
        <taxon>Bacteria</taxon>
        <taxon>Pseudomonadati</taxon>
        <taxon>Pseudomonadota</taxon>
        <taxon>Betaproteobacteria</taxon>
        <taxon>Neisseriales</taxon>
        <taxon>Chromobacteriaceae</taxon>
        <taxon>Chromobacterium</taxon>
    </lineage>
</organism>
<dbReference type="InterPro" id="IPR001279">
    <property type="entry name" value="Metallo-B-lactamas"/>
</dbReference>
<evidence type="ECO:0000259" key="1">
    <source>
        <dbReference type="SMART" id="SM00849"/>
    </source>
</evidence>